<evidence type="ECO:0000256" key="2">
    <source>
        <dbReference type="SAM" id="MobiDB-lite"/>
    </source>
</evidence>
<dbReference type="InterPro" id="IPR011990">
    <property type="entry name" value="TPR-like_helical_dom_sf"/>
</dbReference>
<organism evidence="3 4">
    <name type="scientific">Capronia epimyces CBS 606.96</name>
    <dbReference type="NCBI Taxonomy" id="1182542"/>
    <lineage>
        <taxon>Eukaryota</taxon>
        <taxon>Fungi</taxon>
        <taxon>Dikarya</taxon>
        <taxon>Ascomycota</taxon>
        <taxon>Pezizomycotina</taxon>
        <taxon>Eurotiomycetes</taxon>
        <taxon>Chaetothyriomycetidae</taxon>
        <taxon>Chaetothyriales</taxon>
        <taxon>Herpotrichiellaceae</taxon>
        <taxon>Capronia</taxon>
    </lineage>
</organism>
<accession>W9YVU1</accession>
<dbReference type="OrthoDB" id="1908178at2759"/>
<keyword evidence="4" id="KW-1185">Reference proteome</keyword>
<feature type="compositionally biased region" description="Basic and acidic residues" evidence="2">
    <location>
        <begin position="859"/>
        <end position="885"/>
    </location>
</feature>
<feature type="compositionally biased region" description="Low complexity" evidence="2">
    <location>
        <begin position="88"/>
        <end position="109"/>
    </location>
</feature>
<dbReference type="STRING" id="1182542.W9YVU1"/>
<feature type="region of interest" description="Disordered" evidence="2">
    <location>
        <begin position="828"/>
        <end position="895"/>
    </location>
</feature>
<dbReference type="GeneID" id="19167468"/>
<evidence type="ECO:0000313" key="3">
    <source>
        <dbReference type="EMBL" id="EXJ86389.1"/>
    </source>
</evidence>
<reference evidence="3 4" key="1">
    <citation type="submission" date="2013-03" db="EMBL/GenBank/DDBJ databases">
        <title>The Genome Sequence of Capronia epimyces CBS 606.96.</title>
        <authorList>
            <consortium name="The Broad Institute Genomics Platform"/>
            <person name="Cuomo C."/>
            <person name="de Hoog S."/>
            <person name="Gorbushina A."/>
            <person name="Walker B."/>
            <person name="Young S.K."/>
            <person name="Zeng Q."/>
            <person name="Gargeya S."/>
            <person name="Fitzgerald M."/>
            <person name="Haas B."/>
            <person name="Abouelleil A."/>
            <person name="Allen A.W."/>
            <person name="Alvarado L."/>
            <person name="Arachchi H.M."/>
            <person name="Berlin A.M."/>
            <person name="Chapman S.B."/>
            <person name="Gainer-Dewar J."/>
            <person name="Goldberg J."/>
            <person name="Griggs A."/>
            <person name="Gujja S."/>
            <person name="Hansen M."/>
            <person name="Howarth C."/>
            <person name="Imamovic A."/>
            <person name="Ireland A."/>
            <person name="Larimer J."/>
            <person name="McCowan C."/>
            <person name="Murphy C."/>
            <person name="Pearson M."/>
            <person name="Poon T.W."/>
            <person name="Priest M."/>
            <person name="Roberts A."/>
            <person name="Saif S."/>
            <person name="Shea T."/>
            <person name="Sisk P."/>
            <person name="Sykes S."/>
            <person name="Wortman J."/>
            <person name="Nusbaum C."/>
            <person name="Birren B."/>
        </authorList>
    </citation>
    <scope>NUCLEOTIDE SEQUENCE [LARGE SCALE GENOMIC DNA]</scope>
    <source>
        <strain evidence="3 4">CBS 606.96</strain>
    </source>
</reference>
<protein>
    <recommendedName>
        <fullName evidence="5">Pentacotripeptide-repeat region of PRORP domain-containing protein</fullName>
    </recommendedName>
</protein>
<dbReference type="eggNOG" id="KOG4197">
    <property type="taxonomic scope" value="Eukaryota"/>
</dbReference>
<dbReference type="AlphaFoldDB" id="W9YVU1"/>
<dbReference type="RefSeq" id="XP_007731668.1">
    <property type="nucleotide sequence ID" value="XM_007733478.1"/>
</dbReference>
<keyword evidence="1" id="KW-0677">Repeat</keyword>
<feature type="compositionally biased region" description="Low complexity" evidence="2">
    <location>
        <begin position="140"/>
        <end position="153"/>
    </location>
</feature>
<evidence type="ECO:0000313" key="4">
    <source>
        <dbReference type="Proteomes" id="UP000019478"/>
    </source>
</evidence>
<proteinExistence type="predicted"/>
<dbReference type="Proteomes" id="UP000019478">
    <property type="component" value="Unassembled WGS sequence"/>
</dbReference>
<dbReference type="EMBL" id="AMGY01000003">
    <property type="protein sequence ID" value="EXJ86389.1"/>
    <property type="molecule type" value="Genomic_DNA"/>
</dbReference>
<sequence length="967" mass="109086">MHPSSKLARCRSIRNAASIAPFNFTLCDFLAPTVSISSSHTLSGPDPRPRASSIAVCRDNVAAVESIFYDALSHSARCCVVAAASISTGKESSPSSSSSSTRTIKTSISQRPRDNQARHRSIPWAQRRGISNHVAPDRPSSLSGSELFELESSQNTTSTSHEASVDVQKRGFAARSPPPARPLGDVDILQNKVEEIGPGSDQHGTDDSQPTVNEHLRLLKSVRELEDKLGKAKADLAASMRRGRDQPALEISQHRKRPTVQLSKEDYKNLVDLYYYTNRSRFDPESSDLSPTPKFLEDYSFKLSEDFAPPQAYAEFYDHDQEGYQSPLKEIEQILKSRQLREISVTSDFVDLLLDDHSTNVALFQAYKRLPQPGVAFLPRGVTRVFLQRMATPWQKSEKSMIRYLSLIDDMQKAGLPITKAEWASAIYLAGRSFSRVTETDMVNSFRIWKQMEQEAGVKAHHVTFNILFDIAVRANKYAVAQMVLKEMHDRGLRLNRLGRVSVIYYHGLRGDGDAVRKAYRDFVDAGEIIDTLVLNCVIASLFNAQEPAAAEQVYERMKSLQLELRRGKHRDGKSVLYRRYPGPGSEVIEHEMAANSLGRTLLFAARLKKMLPEQHEELQNAMPLTPDHTTFRTMISYHVNVSGNLNRITVLMDEMSKLFKLPFQSITFQLLFKGFALHGATSDPDATWSVKRLDLVWDACRRAIKEGQAARRRLPSKPLEPTLPSIRAINHLGMADEGAQEQRDEKNQRGLKRMSMWNDFILDLALFPNERRKHIERVHAELFDEEKEGKGVKALISRSVEQLSSHAQQTYYPLGEAKYDQEEGEYVLPPPSAAVDPSGGARHQSSESYLPDAASSHNEVDGSSRHADRLSDTGAQHEHNHADENYDETDSQPIPVTSPYQVQATRPLICWLLRAYTRCTGSRAKVEEVWNSVRKVWKTRDPIERENVVRVLRRCLRDCDRFGPPL</sequence>
<dbReference type="GO" id="GO:0003729">
    <property type="term" value="F:mRNA binding"/>
    <property type="evidence" value="ECO:0007669"/>
    <property type="project" value="TreeGrafter"/>
</dbReference>
<evidence type="ECO:0000256" key="1">
    <source>
        <dbReference type="ARBA" id="ARBA00022737"/>
    </source>
</evidence>
<gene>
    <name evidence="3" type="ORF">A1O3_03340</name>
</gene>
<dbReference type="HOGENOM" id="CLU_331541_0_0_1"/>
<evidence type="ECO:0008006" key="5">
    <source>
        <dbReference type="Google" id="ProtNLM"/>
    </source>
</evidence>
<dbReference type="InterPro" id="IPR051240">
    <property type="entry name" value="Mito_RNA-Proc/Resp"/>
</dbReference>
<name>W9YVU1_9EURO</name>
<feature type="region of interest" description="Disordered" evidence="2">
    <location>
        <begin position="88"/>
        <end position="185"/>
    </location>
</feature>
<dbReference type="PANTHER" id="PTHR47933:SF11">
    <property type="entry name" value="PENTATRICOPEPTIDE REPEAT-CONTAINING PROTEIN 2"/>
    <property type="match status" value="1"/>
</dbReference>
<comment type="caution">
    <text evidence="3">The sequence shown here is derived from an EMBL/GenBank/DDBJ whole genome shotgun (WGS) entry which is preliminary data.</text>
</comment>
<dbReference type="PANTHER" id="PTHR47933">
    <property type="entry name" value="PENTATRICOPEPTIDE REPEAT-CONTAINING PROTEIN 1, MITOCHONDRIAL"/>
    <property type="match status" value="1"/>
</dbReference>
<dbReference type="Gene3D" id="1.25.40.10">
    <property type="entry name" value="Tetratricopeptide repeat domain"/>
    <property type="match status" value="1"/>
</dbReference>